<keyword evidence="2" id="KW-0560">Oxidoreductase</keyword>
<dbReference type="InterPro" id="IPR036291">
    <property type="entry name" value="NAD(P)-bd_dom_sf"/>
</dbReference>
<dbReference type="Pfam" id="PF00106">
    <property type="entry name" value="adh_short"/>
    <property type="match status" value="1"/>
</dbReference>
<evidence type="ECO:0000313" key="4">
    <source>
        <dbReference type="EMBL" id="SOB92298.1"/>
    </source>
</evidence>
<protein>
    <recommendedName>
        <fullName evidence="6">Ketoacyl reductase</fullName>
    </recommendedName>
</protein>
<dbReference type="Gene3D" id="3.40.50.720">
    <property type="entry name" value="NAD(P)-binding Rossmann-like Domain"/>
    <property type="match status" value="1"/>
</dbReference>
<evidence type="ECO:0008006" key="6">
    <source>
        <dbReference type="Google" id="ProtNLM"/>
    </source>
</evidence>
<evidence type="ECO:0000256" key="2">
    <source>
        <dbReference type="ARBA" id="ARBA00023002"/>
    </source>
</evidence>
<dbReference type="InterPro" id="IPR002347">
    <property type="entry name" value="SDR_fam"/>
</dbReference>
<accession>A0A285REX8</accession>
<reference evidence="4 5" key="1">
    <citation type="submission" date="2017-08" db="EMBL/GenBank/DDBJ databases">
        <authorList>
            <person name="de Groot N.N."/>
        </authorList>
    </citation>
    <scope>NUCLEOTIDE SEQUENCE [LARGE SCALE GENOMIC DNA]</scope>
    <source>
        <strain evidence="4 5">DSM 9787</strain>
    </source>
</reference>
<dbReference type="PRINTS" id="PR00081">
    <property type="entry name" value="GDHRDH"/>
</dbReference>
<dbReference type="GO" id="GO:0016020">
    <property type="term" value="C:membrane"/>
    <property type="evidence" value="ECO:0007669"/>
    <property type="project" value="TreeGrafter"/>
</dbReference>
<sequence length="252" mass="27181">MKTALITGATSGIGLEFAKRLADRGYRLIVTGRRVDRLNELAEQVNVPVEIISGDLSKKKECFALLDKLKEERIDVFINNAGFGVAGSFLETDINREVSMIKVNDVAMHILFKGILQKMDADGAGQILNVASSAGLLPGGPYMAGYYASKAYVTSLTRAVAVELKEKGSKVKVSALCPGPVDTEFNDRADVVFALKGISPEKCVAEALKGMDRGKTIIVPGFGMRLAMAFQHLLPITILVKLTGHQQKKKLG</sequence>
<dbReference type="AlphaFoldDB" id="A0A285REX8"/>
<dbReference type="RefSeq" id="WP_097075576.1">
    <property type="nucleotide sequence ID" value="NZ_OBMR01000002.1"/>
</dbReference>
<name>A0A285REX8_9FIRM</name>
<dbReference type="PANTHER" id="PTHR44196">
    <property type="entry name" value="DEHYDROGENASE/REDUCTASE SDR FAMILY MEMBER 7B"/>
    <property type="match status" value="1"/>
</dbReference>
<gene>
    <name evidence="4" type="ORF">SAMN02910411_0896</name>
</gene>
<dbReference type="PRINTS" id="PR00080">
    <property type="entry name" value="SDRFAMILY"/>
</dbReference>
<evidence type="ECO:0000256" key="1">
    <source>
        <dbReference type="ARBA" id="ARBA00006484"/>
    </source>
</evidence>
<dbReference type="Proteomes" id="UP000219563">
    <property type="component" value="Unassembled WGS sequence"/>
</dbReference>
<dbReference type="CDD" id="cd05233">
    <property type="entry name" value="SDR_c"/>
    <property type="match status" value="1"/>
</dbReference>
<dbReference type="PIRSF" id="PIRSF000126">
    <property type="entry name" value="11-beta-HSD1"/>
    <property type="match status" value="1"/>
</dbReference>
<evidence type="ECO:0000256" key="3">
    <source>
        <dbReference type="RuleBase" id="RU000363"/>
    </source>
</evidence>
<proteinExistence type="inferred from homology"/>
<comment type="similarity">
    <text evidence="1 3">Belongs to the short-chain dehydrogenases/reductases (SDR) family.</text>
</comment>
<organism evidence="4 5">
    <name type="scientific">Pseudobutyrivibrio ruminis DSM 9787</name>
    <dbReference type="NCBI Taxonomy" id="1123011"/>
    <lineage>
        <taxon>Bacteria</taxon>
        <taxon>Bacillati</taxon>
        <taxon>Bacillota</taxon>
        <taxon>Clostridia</taxon>
        <taxon>Lachnospirales</taxon>
        <taxon>Lachnospiraceae</taxon>
        <taxon>Pseudobutyrivibrio</taxon>
    </lineage>
</organism>
<evidence type="ECO:0000313" key="5">
    <source>
        <dbReference type="Proteomes" id="UP000219563"/>
    </source>
</evidence>
<dbReference type="SUPFAM" id="SSF51735">
    <property type="entry name" value="NAD(P)-binding Rossmann-fold domains"/>
    <property type="match status" value="1"/>
</dbReference>
<dbReference type="EMBL" id="OBMR01000002">
    <property type="protein sequence ID" value="SOB92298.1"/>
    <property type="molecule type" value="Genomic_DNA"/>
</dbReference>
<dbReference type="GO" id="GO:0016491">
    <property type="term" value="F:oxidoreductase activity"/>
    <property type="evidence" value="ECO:0007669"/>
    <property type="project" value="UniProtKB-KW"/>
</dbReference>
<dbReference type="PANTHER" id="PTHR44196:SF2">
    <property type="entry name" value="SHORT-CHAIN DEHYDROGENASE-RELATED"/>
    <property type="match status" value="1"/>
</dbReference>